<dbReference type="Pfam" id="PF03632">
    <property type="entry name" value="Glyco_hydro_65m"/>
    <property type="match status" value="1"/>
</dbReference>
<evidence type="ECO:0000256" key="2">
    <source>
        <dbReference type="SAM" id="MobiDB-lite"/>
    </source>
</evidence>
<dbReference type="SUPFAM" id="SSF48208">
    <property type="entry name" value="Six-hairpin glycosidases"/>
    <property type="match status" value="1"/>
</dbReference>
<dbReference type="Gene3D" id="2.70.98.40">
    <property type="entry name" value="Glycoside hydrolase, family 65, N-terminal domain"/>
    <property type="match status" value="1"/>
</dbReference>
<keyword evidence="7" id="KW-1185">Reference proteome</keyword>
<dbReference type="InterPro" id="IPR036412">
    <property type="entry name" value="HAD-like_sf"/>
</dbReference>
<keyword evidence="1" id="KW-0326">Glycosidase</keyword>
<evidence type="ECO:0000313" key="7">
    <source>
        <dbReference type="Proteomes" id="UP000029055"/>
    </source>
</evidence>
<dbReference type="STRING" id="77635.BISU_0023"/>
<dbReference type="InterPro" id="IPR008928">
    <property type="entry name" value="6-hairpin_glycosidase_sf"/>
</dbReference>
<dbReference type="AlphaFoldDB" id="A0A087E703"/>
<dbReference type="GO" id="GO:0004553">
    <property type="term" value="F:hydrolase activity, hydrolyzing O-glycosyl compounds"/>
    <property type="evidence" value="ECO:0007669"/>
    <property type="project" value="TreeGrafter"/>
</dbReference>
<dbReference type="SFLD" id="SFLDG01129">
    <property type="entry name" value="C1.5:_HAD__Beta-PGM__Phosphata"/>
    <property type="match status" value="1"/>
</dbReference>
<feature type="domain" description="Glycoside hydrolase family 65 N-terminal" evidence="5">
    <location>
        <begin position="282"/>
        <end position="515"/>
    </location>
</feature>
<evidence type="ECO:0000259" key="5">
    <source>
        <dbReference type="Pfam" id="PF03636"/>
    </source>
</evidence>
<keyword evidence="6" id="KW-0808">Transferase</keyword>
<evidence type="ECO:0000259" key="4">
    <source>
        <dbReference type="Pfam" id="PF03633"/>
    </source>
</evidence>
<dbReference type="GO" id="GO:0047656">
    <property type="term" value="F:alpha,alpha-trehalose phosphorylase activity"/>
    <property type="evidence" value="ECO:0007669"/>
    <property type="project" value="UniProtKB-EC"/>
</dbReference>
<dbReference type="PRINTS" id="PR00413">
    <property type="entry name" value="HADHALOGNASE"/>
</dbReference>
<dbReference type="InterPro" id="IPR023198">
    <property type="entry name" value="PGP-like_dom2"/>
</dbReference>
<dbReference type="GO" id="GO:0030246">
    <property type="term" value="F:carbohydrate binding"/>
    <property type="evidence" value="ECO:0007669"/>
    <property type="project" value="InterPro"/>
</dbReference>
<dbReference type="SUPFAM" id="SSF56784">
    <property type="entry name" value="HAD-like"/>
    <property type="match status" value="1"/>
</dbReference>
<name>A0A087E703_9BIFI</name>
<dbReference type="Gene3D" id="2.60.420.10">
    <property type="entry name" value="Maltose phosphorylase, domain 3"/>
    <property type="match status" value="1"/>
</dbReference>
<keyword evidence="6" id="KW-0328">Glycosyltransferase</keyword>
<gene>
    <name evidence="6" type="ORF">BISU_0023</name>
</gene>
<feature type="domain" description="Glycoside hydrolase family 65 C-terminal" evidence="4">
    <location>
        <begin position="1019"/>
        <end position="1075"/>
    </location>
</feature>
<evidence type="ECO:0000256" key="1">
    <source>
        <dbReference type="ARBA" id="ARBA00023295"/>
    </source>
</evidence>
<dbReference type="Pfam" id="PF00702">
    <property type="entry name" value="Hydrolase"/>
    <property type="match status" value="1"/>
</dbReference>
<dbReference type="InterPro" id="IPR012341">
    <property type="entry name" value="6hp_glycosidase-like_sf"/>
</dbReference>
<dbReference type="Proteomes" id="UP000029055">
    <property type="component" value="Unassembled WGS sequence"/>
</dbReference>
<accession>A0A087E703</accession>
<dbReference type="eggNOG" id="COG0637">
    <property type="taxonomic scope" value="Bacteria"/>
</dbReference>
<dbReference type="InterPro" id="IPR005196">
    <property type="entry name" value="Glyco_hydro_65_N"/>
</dbReference>
<feature type="compositionally biased region" description="Low complexity" evidence="2">
    <location>
        <begin position="593"/>
        <end position="611"/>
    </location>
</feature>
<dbReference type="Pfam" id="PF03633">
    <property type="entry name" value="Glyco_hydro_65C"/>
    <property type="match status" value="1"/>
</dbReference>
<dbReference type="SFLD" id="SFLDS00003">
    <property type="entry name" value="Haloacid_Dehalogenase"/>
    <property type="match status" value="1"/>
</dbReference>
<dbReference type="InterPro" id="IPR005194">
    <property type="entry name" value="Glyco_hydro_65_C"/>
</dbReference>
<dbReference type="SUPFAM" id="SSF74650">
    <property type="entry name" value="Galactose mutarotase-like"/>
    <property type="match status" value="1"/>
</dbReference>
<keyword evidence="6" id="KW-0378">Hydrolase</keyword>
<dbReference type="InterPro" id="IPR037018">
    <property type="entry name" value="GH65_N"/>
</dbReference>
<comment type="caution">
    <text evidence="6">The sequence shown here is derived from an EMBL/GenBank/DDBJ whole genome shotgun (WGS) entry which is preliminary data.</text>
</comment>
<dbReference type="InterPro" id="IPR006439">
    <property type="entry name" value="HAD-SF_hydro_IA"/>
</dbReference>
<dbReference type="eggNOG" id="COG1554">
    <property type="taxonomic scope" value="Bacteria"/>
</dbReference>
<feature type="region of interest" description="Disordered" evidence="2">
    <location>
        <begin position="586"/>
        <end position="623"/>
    </location>
</feature>
<organism evidence="6 7">
    <name type="scientific">Bifidobacterium subtile</name>
    <dbReference type="NCBI Taxonomy" id="77635"/>
    <lineage>
        <taxon>Bacteria</taxon>
        <taxon>Bacillati</taxon>
        <taxon>Actinomycetota</taxon>
        <taxon>Actinomycetes</taxon>
        <taxon>Bifidobacteriales</taxon>
        <taxon>Bifidobacteriaceae</taxon>
        <taxon>Bifidobacterium</taxon>
    </lineage>
</organism>
<dbReference type="GO" id="GO:0005975">
    <property type="term" value="P:carbohydrate metabolic process"/>
    <property type="evidence" value="ECO:0007669"/>
    <property type="project" value="InterPro"/>
</dbReference>
<dbReference type="InterPro" id="IPR005195">
    <property type="entry name" value="Glyco_hydro_65_M"/>
</dbReference>
<dbReference type="RefSeq" id="WP_051246294.1">
    <property type="nucleotide sequence ID" value="NZ_CP062939.1"/>
</dbReference>
<sequence length="1076" mass="117819">MAPSKGFRSVAQYNAALFDLDGVLTPTIILHKAAWKELFDDALPASVPPYTEQDYFTYVDGKPRYDGVASLLQSRNIELPWGSPGDDPDAQTVCGLGNRKNAVFEKLLHEQGIAAYDDVVDVLRHLKAAGLYLAVVSSSRNAVEVLETAGIIGFFDRIVDGTVRSEQDLRGKPAPDTYVYAAKMLGIAPDQAVVIEDALSGVAAGSSGGFGLVIGVDRGVGRDQLLKSGADIVVTELAQMIDGSYVHDYGRVYDPERIGDPLSEIRNPVHPWAFVEVGPPNEQSGTLFSLSNGAIGIRGAGDDQRRLGFGTFLSGYHETFPIRHAEGAYGYAQVGQVIQGVPDATDYHFLIDGVPLEHPVNCAQQVDFRTGIAQEHREYQVEDLLVQIDIERMVCLFNAHLAVSNLTVRVNKPGTELIVRVEAPANNDLFDMQHSDDPRKMEQLLEGGLHEVERPPIEEAMGPAELHAYRCVNSHMGMAMGSLQTIDGRPTGTSFNVVASHDEPAHATRYIAYHTDPVSGQGIRKGLVLPESRSQNTDELIRRCEATLRDAAALGESALLDRQREWLDAFWKDSDIEVALDSDRVKADGKPTAAGPDSDSAAADDANGADSTPAGSAGAQTGTEVGTLTSAESDNTMLGGRIQQIIRWELFQLAQTTAFVPNGVAAKGLSGSGYSGHYFWDTETFVLPFLTYTRPDQARDALSFRHRMLPAARKRAAAMSVDGALFPWRTINGEEASAFFPASTAQYHIDADIAYAVMQYVGVSGDWDYLGEEGIDILVETARMWADLGRFGKDGRFHINCVTGPDEYTTLVDDNFYTNAMAQFNLSAAADALEHFDHSDPRLAAKIRQRLHIRPDELGNWRSAASAMSLPQDPETGLHLQDSQFLHRVPWNFEREAARPLLLHYHPMEIYRHQVLKQTDTVLALFMLSSHFSLDEKKTDFDVYDPLTTGDSTLSLATQAIIAAEVGYRDKAYAYFLKSLFTDVADLHYNTSDGIHLAAAGGIWGVLVDGFGGLRDSGGETVCIDPRLPHPWRSMRYRIAVHGSKFEVLVTRDDVSVTRISGDPVDFRIQGQLTTV</sequence>
<dbReference type="Gene3D" id="1.10.150.240">
    <property type="entry name" value="Putative phosphatase, domain 2"/>
    <property type="match status" value="1"/>
</dbReference>
<dbReference type="OrthoDB" id="9816160at2"/>
<dbReference type="InterPro" id="IPR023214">
    <property type="entry name" value="HAD_sf"/>
</dbReference>
<dbReference type="NCBIfam" id="TIGR01509">
    <property type="entry name" value="HAD-SF-IA-v3"/>
    <property type="match status" value="1"/>
</dbReference>
<dbReference type="PANTHER" id="PTHR11051:SF13">
    <property type="entry name" value="GLYCOSYL TRANSFERASE"/>
    <property type="match status" value="1"/>
</dbReference>
<evidence type="ECO:0000313" key="6">
    <source>
        <dbReference type="EMBL" id="KFJ03554.1"/>
    </source>
</evidence>
<dbReference type="EMBL" id="JGZR01000006">
    <property type="protein sequence ID" value="KFJ03554.1"/>
    <property type="molecule type" value="Genomic_DNA"/>
</dbReference>
<feature type="domain" description="Glycoside hydrolase family 65 central catalytic" evidence="3">
    <location>
        <begin position="647"/>
        <end position="1004"/>
    </location>
</feature>
<dbReference type="Gene3D" id="3.40.50.1000">
    <property type="entry name" value="HAD superfamily/HAD-like"/>
    <property type="match status" value="1"/>
</dbReference>
<dbReference type="EC" id="2.4.1.64" evidence="6"/>
<evidence type="ECO:0000259" key="3">
    <source>
        <dbReference type="Pfam" id="PF03632"/>
    </source>
</evidence>
<dbReference type="Gene3D" id="1.50.10.10">
    <property type="match status" value="1"/>
</dbReference>
<proteinExistence type="predicted"/>
<dbReference type="Pfam" id="PF03636">
    <property type="entry name" value="Glyco_hydro_65N"/>
    <property type="match status" value="1"/>
</dbReference>
<dbReference type="PANTHER" id="PTHR11051">
    <property type="entry name" value="GLYCOSYL HYDROLASE-RELATED"/>
    <property type="match status" value="1"/>
</dbReference>
<dbReference type="InterPro" id="IPR011013">
    <property type="entry name" value="Gal_mutarotase_sf_dom"/>
</dbReference>
<reference evidence="6 7" key="1">
    <citation type="submission" date="2014-03" db="EMBL/GenBank/DDBJ databases">
        <title>Genomics of Bifidobacteria.</title>
        <authorList>
            <person name="Ventura M."/>
            <person name="Milani C."/>
            <person name="Lugli G.A."/>
        </authorList>
    </citation>
    <scope>NUCLEOTIDE SEQUENCE [LARGE SCALE GENOMIC DNA]</scope>
    <source>
        <strain evidence="6 7">LMG 11597</strain>
    </source>
</reference>
<protein>
    <submittedName>
        <fullName evidence="6">Glycosyl hydrolase family 65 central catalytic domain protein</fullName>
        <ecNumber evidence="6">2.4.1.64</ecNumber>
    </submittedName>
</protein>